<reference evidence="3" key="2">
    <citation type="journal article" date="2008" name="Genome Biol.">
        <title>Improved genome assembly and evidence-based global gene model set for the chordate Ciona intestinalis: new insight into intron and operon populations.</title>
        <authorList>
            <person name="Satou Y."/>
            <person name="Mineta K."/>
            <person name="Ogasawara M."/>
            <person name="Sasakura Y."/>
            <person name="Shoguchi E."/>
            <person name="Ueno K."/>
            <person name="Yamada L."/>
            <person name="Matsumoto J."/>
            <person name="Wasserscheid J."/>
            <person name="Dewar K."/>
            <person name="Wiley G.B."/>
            <person name="Macmil S.L."/>
            <person name="Roe B.A."/>
            <person name="Zeller R.W."/>
            <person name="Hastings K.E."/>
            <person name="Lemaire P."/>
            <person name="Lindquist E."/>
            <person name="Endo T."/>
            <person name="Hotta K."/>
            <person name="Inaba K."/>
        </authorList>
    </citation>
    <scope>NUCLEOTIDE SEQUENCE [LARGE SCALE GENOMIC DNA]</scope>
    <source>
        <strain evidence="3">wild type</strain>
    </source>
</reference>
<dbReference type="InterPro" id="IPR022154">
    <property type="entry name" value="TRAK1/2_C"/>
</dbReference>
<dbReference type="HOGENOM" id="CLU_780652_0_0_1"/>
<dbReference type="Proteomes" id="UP000008144">
    <property type="component" value="Chromosome 13"/>
</dbReference>
<sequence>MFHVSGMENKRQSHNTLDDQKKVFETARIANNIGNHHSPTHKSKPLSLNYSTSPTPLNLHLQKEGFVPSTPSSGLTTPNMGKPGIPGTDDLERAIRKLTVRHDANNSVLSTSSELFSDIDFDHLLPSDVRTSSSCDFMRKCQSAPRLRIVKPLEGSSTLHQWKSLAERNTHPLNLDEDCITQGVMMRGARPKSCSFNSSTSDHPSGRNIQQKSEVETTDYLPGAIPKKSILKAGSAPSSSNKFLKNFGSRKSSPLSIPIKKSKDPSNLRYLGLESHDGGPNLGESPMFRTVKSSPHLVGLAAALLPPAGLRRTTLGFSGSFASTGLEPSTIGFRTQPGQTNIGTDWADLHGTNLK</sequence>
<protein>
    <recommendedName>
        <fullName evidence="2">Trafficking kinesin-binding protein C-terminal domain-containing protein</fullName>
    </recommendedName>
</protein>
<dbReference type="GeneTree" id="ENSGT00940000174028"/>
<dbReference type="AlphaFoldDB" id="F6Z3J9"/>
<dbReference type="STRING" id="7719.ENSCINP00000003035"/>
<dbReference type="PANTHER" id="PTHR15751">
    <property type="entry name" value="TRAFFICKING KINESIN-BINDING PROTEIN"/>
    <property type="match status" value="1"/>
</dbReference>
<dbReference type="EMBL" id="EAAA01001133">
    <property type="status" value="NOT_ANNOTATED_CDS"/>
    <property type="molecule type" value="Genomic_DNA"/>
</dbReference>
<feature type="region of interest" description="Disordered" evidence="1">
    <location>
        <begin position="231"/>
        <end position="261"/>
    </location>
</feature>
<reference evidence="4" key="1">
    <citation type="journal article" date="2002" name="Science">
        <title>The draft genome of Ciona intestinalis: insights into chordate and vertebrate origins.</title>
        <authorList>
            <person name="Dehal P."/>
            <person name="Satou Y."/>
            <person name="Campbell R.K."/>
            <person name="Chapman J."/>
            <person name="Degnan B."/>
            <person name="De Tomaso A."/>
            <person name="Davidson B."/>
            <person name="Di Gregorio A."/>
            <person name="Gelpke M."/>
            <person name="Goodstein D.M."/>
            <person name="Harafuji N."/>
            <person name="Hastings K.E."/>
            <person name="Ho I."/>
            <person name="Hotta K."/>
            <person name="Huang W."/>
            <person name="Kawashima T."/>
            <person name="Lemaire P."/>
            <person name="Martinez D."/>
            <person name="Meinertzhagen I.A."/>
            <person name="Necula S."/>
            <person name="Nonaka M."/>
            <person name="Putnam N."/>
            <person name="Rash S."/>
            <person name="Saiga H."/>
            <person name="Satake M."/>
            <person name="Terry A."/>
            <person name="Yamada L."/>
            <person name="Wang H.G."/>
            <person name="Awazu S."/>
            <person name="Azumi K."/>
            <person name="Boore J."/>
            <person name="Branno M."/>
            <person name="Chin-Bow S."/>
            <person name="DeSantis R."/>
            <person name="Doyle S."/>
            <person name="Francino P."/>
            <person name="Keys D.N."/>
            <person name="Haga S."/>
            <person name="Hayashi H."/>
            <person name="Hino K."/>
            <person name="Imai K.S."/>
            <person name="Inaba K."/>
            <person name="Kano S."/>
            <person name="Kobayashi K."/>
            <person name="Kobayashi M."/>
            <person name="Lee B.I."/>
            <person name="Makabe K.W."/>
            <person name="Manohar C."/>
            <person name="Matassi G."/>
            <person name="Medina M."/>
            <person name="Mochizuki Y."/>
            <person name="Mount S."/>
            <person name="Morishita T."/>
            <person name="Miura S."/>
            <person name="Nakayama A."/>
            <person name="Nishizaka S."/>
            <person name="Nomoto H."/>
            <person name="Ohta F."/>
            <person name="Oishi K."/>
            <person name="Rigoutsos I."/>
            <person name="Sano M."/>
            <person name="Sasaki A."/>
            <person name="Sasakura Y."/>
            <person name="Shoguchi E."/>
            <person name="Shin-i T."/>
            <person name="Spagnuolo A."/>
            <person name="Stainier D."/>
            <person name="Suzuki M.M."/>
            <person name="Tassy O."/>
            <person name="Takatori N."/>
            <person name="Tokuoka M."/>
            <person name="Yagi K."/>
            <person name="Yoshizaki F."/>
            <person name="Wada S."/>
            <person name="Zhang C."/>
            <person name="Hyatt P.D."/>
            <person name="Larimer F."/>
            <person name="Detter C."/>
            <person name="Doggett N."/>
            <person name="Glavina T."/>
            <person name="Hawkins T."/>
            <person name="Richardson P."/>
            <person name="Lucas S."/>
            <person name="Kohara Y."/>
            <person name="Levine M."/>
            <person name="Satoh N."/>
            <person name="Rokhsar D.S."/>
        </authorList>
    </citation>
    <scope>NUCLEOTIDE SEQUENCE [LARGE SCALE GENOMIC DNA]</scope>
</reference>
<evidence type="ECO:0000256" key="1">
    <source>
        <dbReference type="SAM" id="MobiDB-lite"/>
    </source>
</evidence>
<keyword evidence="4" id="KW-1185">Reference proteome</keyword>
<reference evidence="3" key="4">
    <citation type="submission" date="2025-09" db="UniProtKB">
        <authorList>
            <consortium name="Ensembl"/>
        </authorList>
    </citation>
    <scope>IDENTIFICATION</scope>
</reference>
<feature type="compositionally biased region" description="Polar residues" evidence="1">
    <location>
        <begin position="194"/>
        <end position="212"/>
    </location>
</feature>
<reference evidence="3" key="3">
    <citation type="submission" date="2025-08" db="UniProtKB">
        <authorList>
            <consortium name="Ensembl"/>
        </authorList>
    </citation>
    <scope>IDENTIFICATION</scope>
</reference>
<evidence type="ECO:0000313" key="3">
    <source>
        <dbReference type="Ensembl" id="ENSCINP00000003035.3"/>
    </source>
</evidence>
<dbReference type="InterPro" id="IPR051946">
    <property type="entry name" value="Intracell_Traff-Reg"/>
</dbReference>
<dbReference type="SMART" id="SM01423">
    <property type="entry name" value="Milton"/>
    <property type="match status" value="1"/>
</dbReference>
<feature type="compositionally biased region" description="Low complexity" evidence="1">
    <location>
        <begin position="249"/>
        <end position="259"/>
    </location>
</feature>
<feature type="region of interest" description="Disordered" evidence="1">
    <location>
        <begin position="190"/>
        <end position="215"/>
    </location>
</feature>
<evidence type="ECO:0000313" key="4">
    <source>
        <dbReference type="Proteomes" id="UP000008144"/>
    </source>
</evidence>
<feature type="domain" description="Trafficking kinesin-binding protein C-terminal" evidence="2">
    <location>
        <begin position="47"/>
        <end position="156"/>
    </location>
</feature>
<evidence type="ECO:0000259" key="2">
    <source>
        <dbReference type="SMART" id="SM01423"/>
    </source>
</evidence>
<dbReference type="PANTHER" id="PTHR15751:SF12">
    <property type="entry name" value="TRAFFICKING KINESIN-BINDING PROTEIN MILT"/>
    <property type="match status" value="1"/>
</dbReference>
<organism evidence="3 4">
    <name type="scientific">Ciona intestinalis</name>
    <name type="common">Transparent sea squirt</name>
    <name type="synonym">Ascidia intestinalis</name>
    <dbReference type="NCBI Taxonomy" id="7719"/>
    <lineage>
        <taxon>Eukaryota</taxon>
        <taxon>Metazoa</taxon>
        <taxon>Chordata</taxon>
        <taxon>Tunicata</taxon>
        <taxon>Ascidiacea</taxon>
        <taxon>Phlebobranchia</taxon>
        <taxon>Cionidae</taxon>
        <taxon>Ciona</taxon>
    </lineage>
</organism>
<dbReference type="Ensembl" id="ENSCINT00000003035.3">
    <property type="protein sequence ID" value="ENSCINP00000003035.3"/>
    <property type="gene ID" value="ENSCING00000001534.3"/>
</dbReference>
<name>F6Z3J9_CIOIN</name>
<accession>F6Z3J9</accession>
<proteinExistence type="predicted"/>
<dbReference type="InParanoid" id="F6Z3J9"/>